<dbReference type="PANTHER" id="PTHR45947">
    <property type="entry name" value="SULFOQUINOVOSYL TRANSFERASE SQD2"/>
    <property type="match status" value="1"/>
</dbReference>
<dbReference type="InterPro" id="IPR001296">
    <property type="entry name" value="Glyco_trans_1"/>
</dbReference>
<feature type="domain" description="Glycosyltransferase subfamily 4-like N-terminal" evidence="2">
    <location>
        <begin position="2"/>
        <end position="151"/>
    </location>
</feature>
<dbReference type="PANTHER" id="PTHR45947:SF3">
    <property type="entry name" value="SULFOQUINOVOSYL TRANSFERASE SQD2"/>
    <property type="match status" value="1"/>
</dbReference>
<gene>
    <name evidence="3" type="primary">epsF</name>
    <name evidence="3" type="ORF">GCM10011391_06380</name>
</gene>
<feature type="domain" description="Glycosyl transferase family 1" evidence="1">
    <location>
        <begin position="176"/>
        <end position="292"/>
    </location>
</feature>
<accession>A0A8J2YFU6</accession>
<protein>
    <submittedName>
        <fullName evidence="3">Putative glycosyltransferase EpsF</fullName>
    </submittedName>
</protein>
<dbReference type="Gene3D" id="3.40.50.2000">
    <property type="entry name" value="Glycogen Phosphorylase B"/>
    <property type="match status" value="2"/>
</dbReference>
<evidence type="ECO:0000259" key="1">
    <source>
        <dbReference type="Pfam" id="PF00534"/>
    </source>
</evidence>
<comment type="caution">
    <text evidence="3">The sequence shown here is derived from an EMBL/GenBank/DDBJ whole genome shotgun (WGS) entry which is preliminary data.</text>
</comment>
<organism evidence="3 4">
    <name type="scientific">Pullulanibacillus camelliae</name>
    <dbReference type="NCBI Taxonomy" id="1707096"/>
    <lineage>
        <taxon>Bacteria</taxon>
        <taxon>Bacillati</taxon>
        <taxon>Bacillota</taxon>
        <taxon>Bacilli</taxon>
        <taxon>Bacillales</taxon>
        <taxon>Sporolactobacillaceae</taxon>
        <taxon>Pullulanibacillus</taxon>
    </lineage>
</organism>
<dbReference type="InterPro" id="IPR050194">
    <property type="entry name" value="Glycosyltransferase_grp1"/>
</dbReference>
<dbReference type="InterPro" id="IPR028098">
    <property type="entry name" value="Glyco_trans_4-like_N"/>
</dbReference>
<evidence type="ECO:0000313" key="4">
    <source>
        <dbReference type="Proteomes" id="UP000628775"/>
    </source>
</evidence>
<dbReference type="Proteomes" id="UP000628775">
    <property type="component" value="Unassembled WGS sequence"/>
</dbReference>
<dbReference type="Pfam" id="PF13579">
    <property type="entry name" value="Glyco_trans_4_4"/>
    <property type="match status" value="1"/>
</dbReference>
<dbReference type="GO" id="GO:0016757">
    <property type="term" value="F:glycosyltransferase activity"/>
    <property type="evidence" value="ECO:0007669"/>
    <property type="project" value="InterPro"/>
</dbReference>
<sequence>MHVYRQMDRRQLQFDFVSHQLKKGDYDDEIHALGGSVYRIESLGQVGMRRYIQSLKAIMETRQYCAVHAHTDYQSGFPAYAAKRVGVPIRICHSHANYWDRQATLTGKASLKLLQSIIRFSATDYCACSVEAARFLFGERKLQDQVHILKNGIPINSFLEAGTQREQYSCQLKQTLQLSQTAVLLGQVGRLSTTKNQTFTLHLIKACRASGLEIYGLFVGAGSLKAALQKEAEALGIAGHIRFLGVRSDMPRLMAAFDCVLLPSISEGFGMVAIEAQCAGTPCIASDQVPRATDTGVDLITYLPLKADINRWVQVVAERSSHPQICPKTIHAAFSQNGFDIGESLSQWLHLYGVTAV</sequence>
<evidence type="ECO:0000259" key="2">
    <source>
        <dbReference type="Pfam" id="PF13579"/>
    </source>
</evidence>
<reference evidence="3" key="2">
    <citation type="submission" date="2020-09" db="EMBL/GenBank/DDBJ databases">
        <authorList>
            <person name="Sun Q."/>
            <person name="Zhou Y."/>
        </authorList>
    </citation>
    <scope>NUCLEOTIDE SEQUENCE</scope>
    <source>
        <strain evidence="3">CGMCC 1.15371</strain>
    </source>
</reference>
<dbReference type="EMBL" id="BMIR01000002">
    <property type="protein sequence ID" value="GGE30470.1"/>
    <property type="molecule type" value="Genomic_DNA"/>
</dbReference>
<dbReference type="AlphaFoldDB" id="A0A8J2YFU6"/>
<dbReference type="SUPFAM" id="SSF53756">
    <property type="entry name" value="UDP-Glycosyltransferase/glycogen phosphorylase"/>
    <property type="match status" value="1"/>
</dbReference>
<proteinExistence type="predicted"/>
<reference evidence="3" key="1">
    <citation type="journal article" date="2014" name="Int. J. Syst. Evol. Microbiol.">
        <title>Complete genome sequence of Corynebacterium casei LMG S-19264T (=DSM 44701T), isolated from a smear-ripened cheese.</title>
        <authorList>
            <consortium name="US DOE Joint Genome Institute (JGI-PGF)"/>
            <person name="Walter F."/>
            <person name="Albersmeier A."/>
            <person name="Kalinowski J."/>
            <person name="Ruckert C."/>
        </authorList>
    </citation>
    <scope>NUCLEOTIDE SEQUENCE</scope>
    <source>
        <strain evidence="3">CGMCC 1.15371</strain>
    </source>
</reference>
<name>A0A8J2YFU6_9BACL</name>
<evidence type="ECO:0000313" key="3">
    <source>
        <dbReference type="EMBL" id="GGE30470.1"/>
    </source>
</evidence>
<dbReference type="Pfam" id="PF00534">
    <property type="entry name" value="Glycos_transf_1"/>
    <property type="match status" value="1"/>
</dbReference>
<keyword evidence="4" id="KW-1185">Reference proteome</keyword>